<organism evidence="14 15">
    <name type="scientific">Oceanobacillus luteolus</name>
    <dbReference type="NCBI Taxonomy" id="1274358"/>
    <lineage>
        <taxon>Bacteria</taxon>
        <taxon>Bacillati</taxon>
        <taxon>Bacillota</taxon>
        <taxon>Bacilli</taxon>
        <taxon>Bacillales</taxon>
        <taxon>Bacillaceae</taxon>
        <taxon>Oceanobacillus</taxon>
    </lineage>
</organism>
<evidence type="ECO:0000259" key="13">
    <source>
        <dbReference type="PROSITE" id="PS50885"/>
    </source>
</evidence>
<keyword evidence="10" id="KW-0175">Coiled coil</keyword>
<dbReference type="SUPFAM" id="SSF58104">
    <property type="entry name" value="Methyl-accepting chemotaxis protein (MCP) signaling domain"/>
    <property type="match status" value="1"/>
</dbReference>
<dbReference type="CDD" id="cd12913">
    <property type="entry name" value="PDC1_MCP_like"/>
    <property type="match status" value="1"/>
</dbReference>
<gene>
    <name evidence="14" type="ORF">ACFSBH_06545</name>
</gene>
<dbReference type="Proteomes" id="UP001597221">
    <property type="component" value="Unassembled WGS sequence"/>
</dbReference>
<dbReference type="RefSeq" id="WP_251513146.1">
    <property type="nucleotide sequence ID" value="NZ_JAMBON010000009.1"/>
</dbReference>
<dbReference type="InterPro" id="IPR029151">
    <property type="entry name" value="Sensor-like_sf"/>
</dbReference>
<reference evidence="15" key="1">
    <citation type="journal article" date="2019" name="Int. J. Syst. Evol. Microbiol.">
        <title>The Global Catalogue of Microorganisms (GCM) 10K type strain sequencing project: providing services to taxonomists for standard genome sequencing and annotation.</title>
        <authorList>
            <consortium name="The Broad Institute Genomics Platform"/>
            <consortium name="The Broad Institute Genome Sequencing Center for Infectious Disease"/>
            <person name="Wu L."/>
            <person name="Ma J."/>
        </authorList>
    </citation>
    <scope>NUCLEOTIDE SEQUENCE [LARGE SCALE GENOMIC DNA]</scope>
    <source>
        <strain evidence="15">CGMCC 1.12376</strain>
    </source>
</reference>
<feature type="domain" description="Methyl-accepting transducer" evidence="12">
    <location>
        <begin position="387"/>
        <end position="637"/>
    </location>
</feature>
<comment type="caution">
    <text evidence="14">The sequence shown here is derived from an EMBL/GenBank/DDBJ whole genome shotgun (WGS) entry which is preliminary data.</text>
</comment>
<keyword evidence="5 11" id="KW-1133">Transmembrane helix</keyword>
<keyword evidence="2" id="KW-1003">Cell membrane</keyword>
<evidence type="ECO:0000256" key="7">
    <source>
        <dbReference type="ARBA" id="ARBA00023224"/>
    </source>
</evidence>
<dbReference type="Pfam" id="PF00015">
    <property type="entry name" value="MCPsignal"/>
    <property type="match status" value="1"/>
</dbReference>
<dbReference type="Gene3D" id="6.10.340.10">
    <property type="match status" value="1"/>
</dbReference>
<feature type="transmembrane region" description="Helical" evidence="11">
    <location>
        <begin position="292"/>
        <end position="315"/>
    </location>
</feature>
<dbReference type="CDD" id="cd06225">
    <property type="entry name" value="HAMP"/>
    <property type="match status" value="1"/>
</dbReference>
<dbReference type="PROSITE" id="PS50111">
    <property type="entry name" value="CHEMOTAXIS_TRANSDUC_2"/>
    <property type="match status" value="1"/>
</dbReference>
<dbReference type="CDD" id="cd12912">
    <property type="entry name" value="PDC2_MCP_like"/>
    <property type="match status" value="1"/>
</dbReference>
<keyword evidence="6 11" id="KW-0472">Membrane</keyword>
<proteinExistence type="inferred from homology"/>
<dbReference type="PANTHER" id="PTHR32089">
    <property type="entry name" value="METHYL-ACCEPTING CHEMOTAXIS PROTEIN MCPB"/>
    <property type="match status" value="1"/>
</dbReference>
<evidence type="ECO:0000313" key="14">
    <source>
        <dbReference type="EMBL" id="MFD1607304.1"/>
    </source>
</evidence>
<keyword evidence="4 11" id="KW-0812">Transmembrane</keyword>
<evidence type="ECO:0000256" key="11">
    <source>
        <dbReference type="SAM" id="Phobius"/>
    </source>
</evidence>
<evidence type="ECO:0000256" key="6">
    <source>
        <dbReference type="ARBA" id="ARBA00023136"/>
    </source>
</evidence>
<dbReference type="SMART" id="SM00283">
    <property type="entry name" value="MA"/>
    <property type="match status" value="1"/>
</dbReference>
<keyword evidence="3" id="KW-0145">Chemotaxis</keyword>
<comment type="subcellular location">
    <subcellularLocation>
        <location evidence="1">Cell membrane</location>
        <topology evidence="1">Multi-pass membrane protein</topology>
    </subcellularLocation>
</comment>
<dbReference type="SUPFAM" id="SSF103190">
    <property type="entry name" value="Sensory domain-like"/>
    <property type="match status" value="1"/>
</dbReference>
<name>A0ABW4HNV7_9BACI</name>
<accession>A0ABW4HNV7</accession>
<evidence type="ECO:0000256" key="4">
    <source>
        <dbReference type="ARBA" id="ARBA00022692"/>
    </source>
</evidence>
<dbReference type="SMART" id="SM00304">
    <property type="entry name" value="HAMP"/>
    <property type="match status" value="1"/>
</dbReference>
<keyword evidence="15" id="KW-1185">Reference proteome</keyword>
<evidence type="ECO:0000256" key="8">
    <source>
        <dbReference type="ARBA" id="ARBA00029447"/>
    </source>
</evidence>
<dbReference type="Gene3D" id="3.30.450.20">
    <property type="entry name" value="PAS domain"/>
    <property type="match status" value="2"/>
</dbReference>
<dbReference type="InterPro" id="IPR033479">
    <property type="entry name" value="dCache_1"/>
</dbReference>
<dbReference type="Gene3D" id="1.10.287.950">
    <property type="entry name" value="Methyl-accepting chemotaxis protein"/>
    <property type="match status" value="1"/>
</dbReference>
<keyword evidence="7 9" id="KW-0807">Transducer</keyword>
<dbReference type="InterPro" id="IPR004089">
    <property type="entry name" value="MCPsignal_dom"/>
</dbReference>
<comment type="similarity">
    <text evidence="8">Belongs to the methyl-accepting chemotaxis (MCP) protein family.</text>
</comment>
<evidence type="ECO:0000259" key="12">
    <source>
        <dbReference type="PROSITE" id="PS50111"/>
    </source>
</evidence>
<feature type="transmembrane region" description="Helical" evidence="11">
    <location>
        <begin position="21"/>
        <end position="43"/>
    </location>
</feature>
<protein>
    <submittedName>
        <fullName evidence="14">Methyl-accepting chemotaxis protein</fullName>
    </submittedName>
</protein>
<dbReference type="Pfam" id="PF00672">
    <property type="entry name" value="HAMP"/>
    <property type="match status" value="1"/>
</dbReference>
<evidence type="ECO:0000313" key="15">
    <source>
        <dbReference type="Proteomes" id="UP001597221"/>
    </source>
</evidence>
<feature type="domain" description="HAMP" evidence="13">
    <location>
        <begin position="316"/>
        <end position="368"/>
    </location>
</feature>
<evidence type="ECO:0000256" key="10">
    <source>
        <dbReference type="SAM" id="Coils"/>
    </source>
</evidence>
<dbReference type="Pfam" id="PF02743">
    <property type="entry name" value="dCache_1"/>
    <property type="match status" value="1"/>
</dbReference>
<dbReference type="PANTHER" id="PTHR32089:SF112">
    <property type="entry name" value="LYSOZYME-LIKE PROTEIN-RELATED"/>
    <property type="match status" value="1"/>
</dbReference>
<sequence length="674" mass="74192">MRKKAALNKNKKQLRPSGLRVQLTIPFVILIVLAIGIVAFVSYNFSVRTTTNELSKNVEQQMTSVNHTFEMYFENMENALTRMANHNYLRAYNGNNFSDLFTYLQETSTASDDIKAAYAGYDSREEIVYYPYNEEVNKINPKERVWYQQAVEEEGEIVWTEPYSDALSGEIVVTAAKAFYQYNELVGTAGIDVSTTSLLELMNDIQIGDNGYAVVIDESGNFITHPDQSKLSESISEQAYYQDIMAAGEQGLIRSSVNGEDMIIGFVKNPTTDWIIAGFIHEAEFASKASVIMVPILITLGIVLIVAIIAAVLVANRLIKPIKKLQSSMQKVEAGDLTATIILNREDEIGQLSKSFNHMVSEMRKVIDRISFSSNKVSDAAQNLVASSEENSASAYEVARTMEEIAAGASNQADLTEQNAKAFGELSQMINEIKDKNEQMYEKARDMDRLSSSGIETIQSLAARSAETSQVSEEVVGAIEQLNEKSTNIHSIVDKISTIASQTNLLALNASIEAARAGEHGHGFAVVANEVGKLAEQTTNALKDVAAIISEMQEMTKESVELVKHTMQLFEQQTESVGDTGQAFLAISNSVKENNDMTEQIVKLTNAIVDMEKALVANTKDYASISEETAAGTEEISASVEQQTASMEQLTNLATELESIANTMQKEINNFKIN</sequence>
<evidence type="ECO:0000256" key="9">
    <source>
        <dbReference type="PROSITE-ProRule" id="PRU00284"/>
    </source>
</evidence>
<evidence type="ECO:0000256" key="5">
    <source>
        <dbReference type="ARBA" id="ARBA00022989"/>
    </source>
</evidence>
<feature type="coiled-coil region" evidence="10">
    <location>
        <begin position="640"/>
        <end position="674"/>
    </location>
</feature>
<dbReference type="InterPro" id="IPR003660">
    <property type="entry name" value="HAMP_dom"/>
</dbReference>
<evidence type="ECO:0000256" key="1">
    <source>
        <dbReference type="ARBA" id="ARBA00004651"/>
    </source>
</evidence>
<evidence type="ECO:0000256" key="2">
    <source>
        <dbReference type="ARBA" id="ARBA00022475"/>
    </source>
</evidence>
<dbReference type="EMBL" id="JBHUDE010000034">
    <property type="protein sequence ID" value="MFD1607304.1"/>
    <property type="molecule type" value="Genomic_DNA"/>
</dbReference>
<dbReference type="PROSITE" id="PS50885">
    <property type="entry name" value="HAMP"/>
    <property type="match status" value="1"/>
</dbReference>
<evidence type="ECO:0000256" key="3">
    <source>
        <dbReference type="ARBA" id="ARBA00022500"/>
    </source>
</evidence>